<dbReference type="GO" id="GO:0005886">
    <property type="term" value="C:plasma membrane"/>
    <property type="evidence" value="ECO:0007669"/>
    <property type="project" value="TreeGrafter"/>
</dbReference>
<feature type="transmembrane region" description="Helical" evidence="5">
    <location>
        <begin position="110"/>
        <end position="132"/>
    </location>
</feature>
<keyword evidence="8" id="KW-1185">Reference proteome</keyword>
<keyword evidence="3 5" id="KW-1133">Transmembrane helix</keyword>
<dbReference type="SUPFAM" id="SSF103473">
    <property type="entry name" value="MFS general substrate transporter"/>
    <property type="match status" value="1"/>
</dbReference>
<feature type="transmembrane region" description="Helical" evidence="5">
    <location>
        <begin position="175"/>
        <end position="194"/>
    </location>
</feature>
<dbReference type="GO" id="GO:0046943">
    <property type="term" value="F:carboxylic acid transmembrane transporter activity"/>
    <property type="evidence" value="ECO:0007669"/>
    <property type="project" value="TreeGrafter"/>
</dbReference>
<feature type="transmembrane region" description="Helical" evidence="5">
    <location>
        <begin position="378"/>
        <end position="401"/>
    </location>
</feature>
<dbReference type="Gene3D" id="1.20.1250.20">
    <property type="entry name" value="MFS general substrate transporter like domains"/>
    <property type="match status" value="1"/>
</dbReference>
<feature type="transmembrane region" description="Helical" evidence="5">
    <location>
        <begin position="317"/>
        <end position="337"/>
    </location>
</feature>
<dbReference type="PANTHER" id="PTHR23508:SF10">
    <property type="entry name" value="CARBOXYLIC ACID TRANSPORTER PROTEIN HOMOLOG"/>
    <property type="match status" value="1"/>
</dbReference>
<dbReference type="Proteomes" id="UP000557739">
    <property type="component" value="Unassembled WGS sequence"/>
</dbReference>
<dbReference type="InterPro" id="IPR020846">
    <property type="entry name" value="MFS_dom"/>
</dbReference>
<evidence type="ECO:0000313" key="7">
    <source>
        <dbReference type="EMBL" id="MBB5697450.1"/>
    </source>
</evidence>
<feature type="transmembrane region" description="Helical" evidence="5">
    <location>
        <begin position="139"/>
        <end position="163"/>
    </location>
</feature>
<protein>
    <submittedName>
        <fullName evidence="7">MFS family permease</fullName>
    </submittedName>
</protein>
<dbReference type="PROSITE" id="PS50850">
    <property type="entry name" value="MFS"/>
    <property type="match status" value="1"/>
</dbReference>
<dbReference type="InterPro" id="IPR011701">
    <property type="entry name" value="MFS"/>
</dbReference>
<feature type="transmembrane region" description="Helical" evidence="5">
    <location>
        <begin position="85"/>
        <end position="104"/>
    </location>
</feature>
<evidence type="ECO:0000259" key="6">
    <source>
        <dbReference type="PROSITE" id="PS50850"/>
    </source>
</evidence>
<feature type="domain" description="Major facilitator superfamily (MFS) profile" evidence="6">
    <location>
        <begin position="19"/>
        <end position="433"/>
    </location>
</feature>
<reference evidence="7 8" key="1">
    <citation type="submission" date="2020-08" db="EMBL/GenBank/DDBJ databases">
        <title>Genomic Encyclopedia of Type Strains, Phase IV (KMG-IV): sequencing the most valuable type-strain genomes for metagenomic binning, comparative biology and taxonomic classification.</title>
        <authorList>
            <person name="Goeker M."/>
        </authorList>
    </citation>
    <scope>NUCLEOTIDE SEQUENCE [LARGE SCALE GENOMIC DNA]</scope>
    <source>
        <strain evidence="7 8">DSM 27244</strain>
    </source>
</reference>
<dbReference type="Pfam" id="PF07690">
    <property type="entry name" value="MFS_1"/>
    <property type="match status" value="1"/>
</dbReference>
<dbReference type="EMBL" id="JACIJJ010000001">
    <property type="protein sequence ID" value="MBB5697450.1"/>
    <property type="molecule type" value="Genomic_DNA"/>
</dbReference>
<name>A0A7W9AN32_9SPHN</name>
<evidence type="ECO:0000256" key="1">
    <source>
        <dbReference type="ARBA" id="ARBA00004141"/>
    </source>
</evidence>
<proteinExistence type="predicted"/>
<dbReference type="AlphaFoldDB" id="A0A7W9AN32"/>
<sequence length="434" mass="44887">MGPRAAIEQGRMSGWQWAAVAVTVGLNALDGFDVLSISFASPGIAKEWGTTQSTLGWILSMELVGMAVGSVLLGSVADRAGRRRTILGCLIAMTIGMWGAGQAGGVSTLLGWRLLTGLGIGGMLAAINAAAAELSSRRWYSLAMALMVIGYPIGGVLGGLAVQGILGSGGGWRDVFHFGAIVTALFIPLTWILVPETVAFLDRRQPPGALERINRTLRRFGHAAVEALSGREAGAPRGSIADLFGPALIRTTLLITLAYFAHIMSFYFVLKWVPKIVVDMGFEARAAAGVLTWANVGGASGGALFGLAAIRVGLKRLTIVILFASTLLIFAFGQVAGHVGLGALSAMVLATGFFTNAAIVGLYTLFARVFPTHLRATGTGFAIGIGRGGAALAPIVAGYLFEAGLTLSSIALVMGLGSTVAAVALLAMREKDAE</sequence>
<feature type="transmembrane region" description="Helical" evidence="5">
    <location>
        <begin position="290"/>
        <end position="310"/>
    </location>
</feature>
<feature type="transmembrane region" description="Helical" evidence="5">
    <location>
        <begin position="343"/>
        <end position="366"/>
    </location>
</feature>
<evidence type="ECO:0000256" key="2">
    <source>
        <dbReference type="ARBA" id="ARBA00022692"/>
    </source>
</evidence>
<gene>
    <name evidence="7" type="ORF">FHR19_000775</name>
</gene>
<comment type="caution">
    <text evidence="7">The sequence shown here is derived from an EMBL/GenBank/DDBJ whole genome shotgun (WGS) entry which is preliminary data.</text>
</comment>
<organism evidence="7 8">
    <name type="scientific">Sphingomonas yantingensis</name>
    <dbReference type="NCBI Taxonomy" id="1241761"/>
    <lineage>
        <taxon>Bacteria</taxon>
        <taxon>Pseudomonadati</taxon>
        <taxon>Pseudomonadota</taxon>
        <taxon>Alphaproteobacteria</taxon>
        <taxon>Sphingomonadales</taxon>
        <taxon>Sphingomonadaceae</taxon>
        <taxon>Sphingomonas</taxon>
    </lineage>
</organism>
<feature type="transmembrane region" description="Helical" evidence="5">
    <location>
        <begin position="55"/>
        <end position="73"/>
    </location>
</feature>
<dbReference type="InterPro" id="IPR036259">
    <property type="entry name" value="MFS_trans_sf"/>
</dbReference>
<comment type="subcellular location">
    <subcellularLocation>
        <location evidence="1">Membrane</location>
        <topology evidence="1">Multi-pass membrane protein</topology>
    </subcellularLocation>
</comment>
<keyword evidence="4 5" id="KW-0472">Membrane</keyword>
<feature type="transmembrane region" description="Helical" evidence="5">
    <location>
        <begin position="247"/>
        <end position="270"/>
    </location>
</feature>
<feature type="transmembrane region" description="Helical" evidence="5">
    <location>
        <begin position="407"/>
        <end position="428"/>
    </location>
</feature>
<keyword evidence="2 5" id="KW-0812">Transmembrane</keyword>
<evidence type="ECO:0000256" key="4">
    <source>
        <dbReference type="ARBA" id="ARBA00023136"/>
    </source>
</evidence>
<evidence type="ECO:0000256" key="3">
    <source>
        <dbReference type="ARBA" id="ARBA00022989"/>
    </source>
</evidence>
<dbReference type="PANTHER" id="PTHR23508">
    <property type="entry name" value="CARBOXYLIC ACID TRANSPORTER PROTEIN HOMOLOG"/>
    <property type="match status" value="1"/>
</dbReference>
<accession>A0A7W9AN32</accession>
<evidence type="ECO:0000256" key="5">
    <source>
        <dbReference type="SAM" id="Phobius"/>
    </source>
</evidence>
<evidence type="ECO:0000313" key="8">
    <source>
        <dbReference type="Proteomes" id="UP000557739"/>
    </source>
</evidence>
<dbReference type="RefSeq" id="WP_246359274.1">
    <property type="nucleotide sequence ID" value="NZ_JACIJJ010000001.1"/>
</dbReference>